<dbReference type="Proteomes" id="UP001391051">
    <property type="component" value="Unassembled WGS sequence"/>
</dbReference>
<organism evidence="2 3">
    <name type="scientific">Apiospora aurea</name>
    <dbReference type="NCBI Taxonomy" id="335848"/>
    <lineage>
        <taxon>Eukaryota</taxon>
        <taxon>Fungi</taxon>
        <taxon>Dikarya</taxon>
        <taxon>Ascomycota</taxon>
        <taxon>Pezizomycotina</taxon>
        <taxon>Sordariomycetes</taxon>
        <taxon>Xylariomycetidae</taxon>
        <taxon>Amphisphaeriales</taxon>
        <taxon>Apiosporaceae</taxon>
        <taxon>Apiospora</taxon>
    </lineage>
</organism>
<dbReference type="EMBL" id="JAQQWE010000004">
    <property type="protein sequence ID" value="KAK7956372.1"/>
    <property type="molecule type" value="Genomic_DNA"/>
</dbReference>
<name>A0ABR1QI01_9PEZI</name>
<reference evidence="2 3" key="1">
    <citation type="submission" date="2023-01" db="EMBL/GenBank/DDBJ databases">
        <title>Analysis of 21 Apiospora genomes using comparative genomics revels a genus with tremendous synthesis potential of carbohydrate active enzymes and secondary metabolites.</title>
        <authorList>
            <person name="Sorensen T."/>
        </authorList>
    </citation>
    <scope>NUCLEOTIDE SEQUENCE [LARGE SCALE GENOMIC DNA]</scope>
    <source>
        <strain evidence="2 3">CBS 24483</strain>
    </source>
</reference>
<protein>
    <submittedName>
        <fullName evidence="2">Uncharacterized protein</fullName>
    </submittedName>
</protein>
<accession>A0ABR1QI01</accession>
<feature type="region of interest" description="Disordered" evidence="1">
    <location>
        <begin position="1"/>
        <end position="65"/>
    </location>
</feature>
<evidence type="ECO:0000256" key="1">
    <source>
        <dbReference type="SAM" id="MobiDB-lite"/>
    </source>
</evidence>
<comment type="caution">
    <text evidence="2">The sequence shown here is derived from an EMBL/GenBank/DDBJ whole genome shotgun (WGS) entry which is preliminary data.</text>
</comment>
<keyword evidence="3" id="KW-1185">Reference proteome</keyword>
<sequence>MSPNESRDMDEVDSDALKEKEESRITDHTDSPDTPTHRTEEEKADHAENGAYQMGTTDEDNDKHSEQKTFSISWHSGLVSGAYRVFSTVSRCWVWFTEVTSDGPFPYDPLSHKPSSRDYDNVTVTGLI</sequence>
<feature type="compositionally biased region" description="Basic and acidic residues" evidence="1">
    <location>
        <begin position="1"/>
        <end position="48"/>
    </location>
</feature>
<proteinExistence type="predicted"/>
<gene>
    <name evidence="2" type="ORF">PG986_005594</name>
</gene>
<dbReference type="GeneID" id="92074878"/>
<evidence type="ECO:0000313" key="2">
    <source>
        <dbReference type="EMBL" id="KAK7956372.1"/>
    </source>
</evidence>
<dbReference type="RefSeq" id="XP_066701678.1">
    <property type="nucleotide sequence ID" value="XM_066841816.1"/>
</dbReference>
<evidence type="ECO:0000313" key="3">
    <source>
        <dbReference type="Proteomes" id="UP001391051"/>
    </source>
</evidence>